<feature type="transmembrane region" description="Helical" evidence="2">
    <location>
        <begin position="6"/>
        <end position="27"/>
    </location>
</feature>
<gene>
    <name evidence="3" type="ORF">QDX21_05385</name>
</gene>
<sequence length="325" mass="37371">MSIVEPVIFFLLVALVIAVGCCAVFLYQRRVQRARLNALQHKIKRLQSELALRETDPAQALDHPEWVTGQHPAIQRLHTQYARAQRLWAPAVSSVDPTSDLATNPRLSNRDLNRIETITSQLEDVLRETETIMRFTQSGAEVDNVQLQQYLEPRWGERLRYPDTSGMSGRPRAEYLLDHLWPCRPRFVTRVSSAASQVIRERLAHGTWITDEYGFLWPASVNIDQWAVYRTVMLGSHGRLKDLSPVEIANVYYEALGDDDLDAQSLFHRAQRILGFLFFTPKNREVLQNALTVGLRTDRLRLVGENIARGRKDFESGYRRVVHDI</sequence>
<evidence type="ECO:0000313" key="3">
    <source>
        <dbReference type="EMBL" id="WGH94221.1"/>
    </source>
</evidence>
<accession>A0AAJ6AIQ8</accession>
<feature type="coiled-coil region" evidence="1">
    <location>
        <begin position="29"/>
        <end position="56"/>
    </location>
</feature>
<protein>
    <submittedName>
        <fullName evidence="3">Uncharacterized protein</fullName>
    </submittedName>
</protein>
<organism evidence="3 4">
    <name type="scientific">Auritidibacter ignavus</name>
    <dbReference type="NCBI Taxonomy" id="678932"/>
    <lineage>
        <taxon>Bacteria</taxon>
        <taxon>Bacillati</taxon>
        <taxon>Actinomycetota</taxon>
        <taxon>Actinomycetes</taxon>
        <taxon>Micrococcales</taxon>
        <taxon>Micrococcaceae</taxon>
        <taxon>Auritidibacter</taxon>
    </lineage>
</organism>
<dbReference type="EMBL" id="CP122566">
    <property type="protein sequence ID" value="WGH94221.1"/>
    <property type="molecule type" value="Genomic_DNA"/>
</dbReference>
<keyword evidence="2" id="KW-1133">Transmembrane helix</keyword>
<name>A0AAJ6AIQ8_9MICC</name>
<keyword evidence="2" id="KW-0812">Transmembrane</keyword>
<dbReference type="Proteomes" id="UP001224674">
    <property type="component" value="Chromosome"/>
</dbReference>
<reference evidence="3 4" key="1">
    <citation type="submission" date="2023-03" db="EMBL/GenBank/DDBJ databases">
        <title>Complete genome sequences of several Auritidibacter ignavus strains isolated from ear infections.</title>
        <authorList>
            <person name="Baehr T."/>
            <person name="Baumhoegger A.M."/>
        </authorList>
    </citation>
    <scope>NUCLEOTIDE SEQUENCE [LARGE SCALE GENOMIC DNA]</scope>
    <source>
        <strain evidence="3 4">BABAE-6</strain>
    </source>
</reference>
<dbReference type="RefSeq" id="WP_279675306.1">
    <property type="nucleotide sequence ID" value="NZ_CP122566.1"/>
</dbReference>
<keyword evidence="1" id="KW-0175">Coiled coil</keyword>
<evidence type="ECO:0000313" key="4">
    <source>
        <dbReference type="Proteomes" id="UP001224674"/>
    </source>
</evidence>
<proteinExistence type="predicted"/>
<evidence type="ECO:0000256" key="1">
    <source>
        <dbReference type="SAM" id="Coils"/>
    </source>
</evidence>
<evidence type="ECO:0000256" key="2">
    <source>
        <dbReference type="SAM" id="Phobius"/>
    </source>
</evidence>
<keyword evidence="2" id="KW-0472">Membrane</keyword>
<dbReference type="AlphaFoldDB" id="A0AAJ6AIQ8"/>
<keyword evidence="4" id="KW-1185">Reference proteome</keyword>